<dbReference type="STRING" id="1160895.CM19_04130"/>
<proteinExistence type="predicted"/>
<feature type="domain" description="Hydantoinase/oxoprolinase N-terminal" evidence="2">
    <location>
        <begin position="3"/>
        <end position="175"/>
    </location>
</feature>
<evidence type="ECO:0000259" key="2">
    <source>
        <dbReference type="Pfam" id="PF05378"/>
    </source>
</evidence>
<dbReference type="AlphaFoldDB" id="A0A031LTG2"/>
<dbReference type="PANTHER" id="PTHR11365:SF23">
    <property type="entry name" value="HYPOTHETICAL 5-OXOPROLINASE (EUROFUNG)-RELATED"/>
    <property type="match status" value="1"/>
</dbReference>
<evidence type="ECO:0000313" key="5">
    <source>
        <dbReference type="Proteomes" id="UP000024332"/>
    </source>
</evidence>
<keyword evidence="5" id="KW-1185">Reference proteome</keyword>
<dbReference type="Pfam" id="PF05378">
    <property type="entry name" value="Hydant_A_N"/>
    <property type="match status" value="1"/>
</dbReference>
<dbReference type="GO" id="GO:0006749">
    <property type="term" value="P:glutathione metabolic process"/>
    <property type="evidence" value="ECO:0007669"/>
    <property type="project" value="TreeGrafter"/>
</dbReference>
<organism evidence="4 5">
    <name type="scientific">Candidatus Acidianus copahuensis</name>
    <dbReference type="NCBI Taxonomy" id="1160895"/>
    <lineage>
        <taxon>Archaea</taxon>
        <taxon>Thermoproteota</taxon>
        <taxon>Thermoprotei</taxon>
        <taxon>Sulfolobales</taxon>
        <taxon>Sulfolobaceae</taxon>
        <taxon>Acidianus</taxon>
    </lineage>
</organism>
<sequence>MTISIDIGGTFTDIIIQRGDKLEYIKVSSTPKKPEEAVINVLRTLKGEKITEVLHATTIATNAILGQVGLELPKTALITTKGFKDIIEIGRQNRPRVYDLNFEKPRPLVPRELRYEVDERTLYNGEILKKLQKEEVDKIALDAYSKGVMTIAISFLHSYVNPENEKIAEEVLSKYFKYISSSYKVAPEPREYERTSTTVVNAVLVPIVSKYLNSLNKALSVINSPPIYIMASTGGLVNTTEASERPVQIIESGPAAGVIAVRELARELQIKNAISFDMGGTTAKAGTIVDYEAEITTEYEVGGEAHHGRIVKGSGYPIRFPFIDLAEVSAGGGTIIWKDEAGAINVGPLSAGADPGPACYNKGGDKPTITDANLVLGRIPEKLLGGKMSIYKELALKGLSTLSEPYEVAQTSLSLINLEMARAIRLVTIERGLDPTEFSLFAFGGAGPQHALDLTEEINIKRVYIPVEPGLFSALGLLMSDEMFEARRSYPKDIQREFDEMEKELSRKLLKIDYFLRYADVRYEGQGWELTIPVDKNDSYEAIKEKFDEKHLNTYGFKLDRRIEIVTIRTFAVIKRVKPKVRKETRGSSDRPRDYRKVLFNNEWIDTPIYWRENLPIGSQVEGPAIIEEYSSTSAIKPGWKVKVLENGVLEVSKSG</sequence>
<reference evidence="4 5" key="1">
    <citation type="submission" date="2014-03" db="EMBL/GenBank/DDBJ databases">
        <title>Draft genome sequence of the novel thermoacidophilic archaea Acidianus copahuensis ALE1 strain, isolated from Copahue volcanic area in Neuquen Argentina.</title>
        <authorList>
            <person name="Urbieta M.S."/>
            <person name="Rascovan N."/>
            <person name="Castro C."/>
            <person name="Revale S."/>
            <person name="Giaveno M.A."/>
            <person name="Vazquez M.P."/>
            <person name="Donati E.R."/>
        </authorList>
    </citation>
    <scope>NUCLEOTIDE SEQUENCE [LARGE SCALE GENOMIC DNA]</scope>
    <source>
        <strain evidence="4 5">ALE1</strain>
    </source>
</reference>
<dbReference type="GO" id="GO:0005829">
    <property type="term" value="C:cytosol"/>
    <property type="evidence" value="ECO:0007669"/>
    <property type="project" value="TreeGrafter"/>
</dbReference>
<protein>
    <submittedName>
        <fullName evidence="4">5-oxoprolinase</fullName>
    </submittedName>
</protein>
<dbReference type="InterPro" id="IPR045079">
    <property type="entry name" value="Oxoprolinase-like"/>
</dbReference>
<dbReference type="InterPro" id="IPR008040">
    <property type="entry name" value="Hydant_A_N"/>
</dbReference>
<name>A0A031LTG2_9CREN</name>
<evidence type="ECO:0000259" key="3">
    <source>
        <dbReference type="Pfam" id="PF19278"/>
    </source>
</evidence>
<feature type="domain" description="Acetophenone carboxylase-like C-terminal" evidence="3">
    <location>
        <begin position="519"/>
        <end position="649"/>
    </location>
</feature>
<dbReference type="PANTHER" id="PTHR11365">
    <property type="entry name" value="5-OXOPROLINASE RELATED"/>
    <property type="match status" value="1"/>
</dbReference>
<dbReference type="Pfam" id="PF01968">
    <property type="entry name" value="Hydantoinase_A"/>
    <property type="match status" value="1"/>
</dbReference>
<dbReference type="InterPro" id="IPR049517">
    <property type="entry name" value="ACX-like_C"/>
</dbReference>
<feature type="domain" description="Hydantoinase A/oxoprolinase" evidence="1">
    <location>
        <begin position="194"/>
        <end position="482"/>
    </location>
</feature>
<dbReference type="Pfam" id="PF19278">
    <property type="entry name" value="Hydant_A_C"/>
    <property type="match status" value="1"/>
</dbReference>
<dbReference type="GO" id="GO:0017168">
    <property type="term" value="F:5-oxoprolinase (ATP-hydrolyzing) activity"/>
    <property type="evidence" value="ECO:0007669"/>
    <property type="project" value="TreeGrafter"/>
</dbReference>
<dbReference type="Proteomes" id="UP000024332">
    <property type="component" value="Unassembled WGS sequence"/>
</dbReference>
<evidence type="ECO:0000313" key="4">
    <source>
        <dbReference type="EMBL" id="EZQ10448.1"/>
    </source>
</evidence>
<dbReference type="InterPro" id="IPR002821">
    <property type="entry name" value="Hydantoinase_A"/>
</dbReference>
<gene>
    <name evidence="4" type="ORF">CM19_04130</name>
</gene>
<accession>A0A031LTG2</accession>
<evidence type="ECO:0000259" key="1">
    <source>
        <dbReference type="Pfam" id="PF01968"/>
    </source>
</evidence>
<dbReference type="EMBL" id="JFZT01000023">
    <property type="protein sequence ID" value="EZQ10448.1"/>
    <property type="molecule type" value="Genomic_DNA"/>
</dbReference>
<comment type="caution">
    <text evidence="4">The sequence shown here is derived from an EMBL/GenBank/DDBJ whole genome shotgun (WGS) entry which is preliminary data.</text>
</comment>